<evidence type="ECO:0000313" key="2">
    <source>
        <dbReference type="EMBL" id="MFL4468514.1"/>
    </source>
</evidence>
<proteinExistence type="predicted"/>
<gene>
    <name evidence="2" type="ORF">ACERZ8_00985</name>
</gene>
<sequence>MKTGDRFDSTHYFDSWTQHQTVKKEHAKLLERALLQGLKRVDPEKAEKVAAGTVPIDYVYYGDVNNSILAKKSKKVRDELTAKDPDSESSPNAPCLPSEGYSDAIDSLERFSDFNKRAYKTVVKENDSKIWRDNLARLASTVSALTTATLLNEKVIKFATADLAAYLMQRTVGSRVRERLHTPLKNALINGEDVCLVSHSMGTMVSYDVLWKFSRMSEYKDVQNAEESGFTLFDIGLSAG</sequence>
<feature type="region of interest" description="Disordered" evidence="1">
    <location>
        <begin position="79"/>
        <end position="99"/>
    </location>
</feature>
<accession>A0ABW8UR06</accession>
<evidence type="ECO:0000313" key="3">
    <source>
        <dbReference type="Proteomes" id="UP001627408"/>
    </source>
</evidence>
<dbReference type="EMBL" id="JBHDIY010000002">
    <property type="protein sequence ID" value="MFL4468514.1"/>
    <property type="molecule type" value="Genomic_DNA"/>
</dbReference>
<evidence type="ECO:0000256" key="1">
    <source>
        <dbReference type="SAM" id="MobiDB-lite"/>
    </source>
</evidence>
<evidence type="ECO:0008006" key="4">
    <source>
        <dbReference type="Google" id="ProtNLM"/>
    </source>
</evidence>
<keyword evidence="3" id="KW-1185">Reference proteome</keyword>
<dbReference type="RefSeq" id="WP_407590262.1">
    <property type="nucleotide sequence ID" value="NZ_JBHDIY010000002.1"/>
</dbReference>
<dbReference type="Proteomes" id="UP001627408">
    <property type="component" value="Unassembled WGS sequence"/>
</dbReference>
<name>A0ABW8UR06_9RHOB</name>
<comment type="caution">
    <text evidence="2">The sequence shown here is derived from an EMBL/GenBank/DDBJ whole genome shotgun (WGS) entry which is preliminary data.</text>
</comment>
<protein>
    <recommendedName>
        <fullName evidence="4">DDHD domain-containing protein</fullName>
    </recommendedName>
</protein>
<organism evidence="2 3">
    <name type="scientific">Tateyamaria armeniaca</name>
    <dbReference type="NCBI Taxonomy" id="2518930"/>
    <lineage>
        <taxon>Bacteria</taxon>
        <taxon>Pseudomonadati</taxon>
        <taxon>Pseudomonadota</taxon>
        <taxon>Alphaproteobacteria</taxon>
        <taxon>Rhodobacterales</taxon>
        <taxon>Roseobacteraceae</taxon>
        <taxon>Tateyamaria</taxon>
    </lineage>
</organism>
<reference evidence="2 3" key="1">
    <citation type="submission" date="2024-08" db="EMBL/GenBank/DDBJ databases">
        <title>Tateyamaria sp. nov., isolated from marine algae.</title>
        <authorList>
            <person name="Choi B.J."/>
            <person name="Kim J.M."/>
            <person name="Lee J.K."/>
            <person name="Choi D.G."/>
            <person name="Bayburt H."/>
            <person name="Baek J.H."/>
            <person name="Han D.M."/>
            <person name="Jeon C.O."/>
        </authorList>
    </citation>
    <scope>NUCLEOTIDE SEQUENCE [LARGE SCALE GENOMIC DNA]</scope>
    <source>
        <strain evidence="2 3">KMU-156</strain>
    </source>
</reference>